<keyword evidence="1" id="KW-0472">Membrane</keyword>
<dbReference type="EMBL" id="LR590481">
    <property type="protein sequence ID" value="VTQ88910.1"/>
    <property type="molecule type" value="Genomic_DNA"/>
</dbReference>
<evidence type="ECO:0000256" key="1">
    <source>
        <dbReference type="SAM" id="Phobius"/>
    </source>
</evidence>
<name>A0A4U9RJB6_HATHI</name>
<keyword evidence="1" id="KW-1133">Transmembrane helix</keyword>
<protein>
    <submittedName>
        <fullName evidence="2">Uncharacterized protein</fullName>
    </submittedName>
</protein>
<feature type="transmembrane region" description="Helical" evidence="1">
    <location>
        <begin position="22"/>
        <end position="43"/>
    </location>
</feature>
<dbReference type="Proteomes" id="UP000308489">
    <property type="component" value="Chromosome 1"/>
</dbReference>
<keyword evidence="3" id="KW-1185">Reference proteome</keyword>
<dbReference type="AlphaFoldDB" id="A0A4U9RJB6"/>
<proteinExistence type="predicted"/>
<evidence type="ECO:0000313" key="3">
    <source>
        <dbReference type="Proteomes" id="UP000308489"/>
    </source>
</evidence>
<sequence length="70" mass="7876">MDFIKDKAVDGILFILKSLVKLFINCSYPLCLAACLLSLILYIGGLKKARKYIPISFIIYFLCESIKGVI</sequence>
<accession>A0A4U9RJB6</accession>
<evidence type="ECO:0000313" key="2">
    <source>
        <dbReference type="EMBL" id="VTQ88910.1"/>
    </source>
</evidence>
<reference evidence="2 3" key="1">
    <citation type="submission" date="2019-05" db="EMBL/GenBank/DDBJ databases">
        <authorList>
            <consortium name="Pathogen Informatics"/>
        </authorList>
    </citation>
    <scope>NUCLEOTIDE SEQUENCE [LARGE SCALE GENOMIC DNA]</scope>
    <source>
        <strain evidence="2 3">NCTC503</strain>
    </source>
</reference>
<dbReference type="KEGG" id="hhw:NCTC503_01310"/>
<organism evidence="2 3">
    <name type="scientific">Hathewaya histolytica</name>
    <name type="common">Clostridium histolyticum</name>
    <dbReference type="NCBI Taxonomy" id="1498"/>
    <lineage>
        <taxon>Bacteria</taxon>
        <taxon>Bacillati</taxon>
        <taxon>Bacillota</taxon>
        <taxon>Clostridia</taxon>
        <taxon>Eubacteriales</taxon>
        <taxon>Clostridiaceae</taxon>
        <taxon>Hathewaya</taxon>
    </lineage>
</organism>
<gene>
    <name evidence="2" type="ORF">NCTC503_01310</name>
</gene>
<dbReference type="RefSeq" id="WP_138209980.1">
    <property type="nucleotide sequence ID" value="NZ_CBCRUQ010000017.1"/>
</dbReference>
<keyword evidence="1" id="KW-0812">Transmembrane</keyword>